<dbReference type="RefSeq" id="XP_033683114.1">
    <property type="nucleotide sequence ID" value="XM_033829163.1"/>
</dbReference>
<evidence type="ECO:0000313" key="5">
    <source>
        <dbReference type="EMBL" id="KAF2248110.1"/>
    </source>
</evidence>
<dbReference type="SUPFAM" id="SSF50129">
    <property type="entry name" value="GroES-like"/>
    <property type="match status" value="1"/>
</dbReference>
<dbReference type="InterPro" id="IPR011032">
    <property type="entry name" value="GroES-like_sf"/>
</dbReference>
<evidence type="ECO:0000313" key="6">
    <source>
        <dbReference type="Proteomes" id="UP000800094"/>
    </source>
</evidence>
<dbReference type="EMBL" id="ML987196">
    <property type="protein sequence ID" value="KAF2248110.1"/>
    <property type="molecule type" value="Genomic_DNA"/>
</dbReference>
<dbReference type="Pfam" id="PF08240">
    <property type="entry name" value="ADH_N"/>
    <property type="match status" value="1"/>
</dbReference>
<evidence type="ECO:0000259" key="4">
    <source>
        <dbReference type="SMART" id="SM00829"/>
    </source>
</evidence>
<dbReference type="OrthoDB" id="48317at2759"/>
<name>A0A6A6IEZ7_9PLEO</name>
<dbReference type="Gene3D" id="3.40.50.720">
    <property type="entry name" value="NAD(P)-binding Rossmann-like Domain"/>
    <property type="match status" value="1"/>
</dbReference>
<dbReference type="SMART" id="SM00829">
    <property type="entry name" value="PKS_ER"/>
    <property type="match status" value="1"/>
</dbReference>
<dbReference type="PANTHER" id="PTHR45348">
    <property type="entry name" value="HYPOTHETICAL OXIDOREDUCTASE (EUROFUNG)"/>
    <property type="match status" value="1"/>
</dbReference>
<dbReference type="InterPro" id="IPR013149">
    <property type="entry name" value="ADH-like_C"/>
</dbReference>
<organism evidence="5 6">
    <name type="scientific">Trematosphaeria pertusa</name>
    <dbReference type="NCBI Taxonomy" id="390896"/>
    <lineage>
        <taxon>Eukaryota</taxon>
        <taxon>Fungi</taxon>
        <taxon>Dikarya</taxon>
        <taxon>Ascomycota</taxon>
        <taxon>Pezizomycotina</taxon>
        <taxon>Dothideomycetes</taxon>
        <taxon>Pleosporomycetidae</taxon>
        <taxon>Pleosporales</taxon>
        <taxon>Massarineae</taxon>
        <taxon>Trematosphaeriaceae</taxon>
        <taxon>Trematosphaeria</taxon>
    </lineage>
</organism>
<comment type="similarity">
    <text evidence="1">Belongs to the zinc-containing alcohol dehydrogenase family.</text>
</comment>
<dbReference type="InterPro" id="IPR013154">
    <property type="entry name" value="ADH-like_N"/>
</dbReference>
<dbReference type="AlphaFoldDB" id="A0A6A6IEZ7"/>
<dbReference type="Gene3D" id="3.90.180.10">
    <property type="entry name" value="Medium-chain alcohol dehydrogenases, catalytic domain"/>
    <property type="match status" value="1"/>
</dbReference>
<dbReference type="SUPFAM" id="SSF51735">
    <property type="entry name" value="NAD(P)-binding Rossmann-fold domains"/>
    <property type="match status" value="1"/>
</dbReference>
<feature type="domain" description="Enoyl reductase (ER)" evidence="4">
    <location>
        <begin position="10"/>
        <end position="258"/>
    </location>
</feature>
<dbReference type="GeneID" id="54582493"/>
<reference evidence="5" key="1">
    <citation type="journal article" date="2020" name="Stud. Mycol.">
        <title>101 Dothideomycetes genomes: a test case for predicting lifestyles and emergence of pathogens.</title>
        <authorList>
            <person name="Haridas S."/>
            <person name="Albert R."/>
            <person name="Binder M."/>
            <person name="Bloem J."/>
            <person name="Labutti K."/>
            <person name="Salamov A."/>
            <person name="Andreopoulos B."/>
            <person name="Baker S."/>
            <person name="Barry K."/>
            <person name="Bills G."/>
            <person name="Bluhm B."/>
            <person name="Cannon C."/>
            <person name="Castanera R."/>
            <person name="Culley D."/>
            <person name="Daum C."/>
            <person name="Ezra D."/>
            <person name="Gonzalez J."/>
            <person name="Henrissat B."/>
            <person name="Kuo A."/>
            <person name="Liang C."/>
            <person name="Lipzen A."/>
            <person name="Lutzoni F."/>
            <person name="Magnuson J."/>
            <person name="Mondo S."/>
            <person name="Nolan M."/>
            <person name="Ohm R."/>
            <person name="Pangilinan J."/>
            <person name="Park H.-J."/>
            <person name="Ramirez L."/>
            <person name="Alfaro M."/>
            <person name="Sun H."/>
            <person name="Tritt A."/>
            <person name="Yoshinaga Y."/>
            <person name="Zwiers L.-H."/>
            <person name="Turgeon B."/>
            <person name="Goodwin S."/>
            <person name="Spatafora J."/>
            <person name="Crous P."/>
            <person name="Grigoriev I."/>
        </authorList>
    </citation>
    <scope>NUCLEOTIDE SEQUENCE</scope>
    <source>
        <strain evidence="5">CBS 122368</strain>
    </source>
</reference>
<accession>A0A6A6IEZ7</accession>
<dbReference type="CDD" id="cd08249">
    <property type="entry name" value="enoyl_reductase_like"/>
    <property type="match status" value="1"/>
</dbReference>
<gene>
    <name evidence="5" type="ORF">BU26DRAFT_519851</name>
</gene>
<comment type="subunit">
    <text evidence="2">Monomer.</text>
</comment>
<evidence type="ECO:0000256" key="3">
    <source>
        <dbReference type="ARBA" id="ARBA00023002"/>
    </source>
</evidence>
<keyword evidence="6" id="KW-1185">Reference proteome</keyword>
<dbReference type="InterPro" id="IPR047122">
    <property type="entry name" value="Trans-enoyl_RdTase-like"/>
</dbReference>
<dbReference type="GO" id="GO:0016651">
    <property type="term" value="F:oxidoreductase activity, acting on NAD(P)H"/>
    <property type="evidence" value="ECO:0007669"/>
    <property type="project" value="InterPro"/>
</dbReference>
<evidence type="ECO:0000256" key="2">
    <source>
        <dbReference type="ARBA" id="ARBA00011245"/>
    </source>
</evidence>
<dbReference type="InterPro" id="IPR036291">
    <property type="entry name" value="NAD(P)-bd_dom_sf"/>
</dbReference>
<protein>
    <submittedName>
        <fullName evidence="5">Zinc-binding oxidoreductase ToxD</fullName>
    </submittedName>
</protein>
<dbReference type="Pfam" id="PF00107">
    <property type="entry name" value="ADH_zinc_N"/>
    <property type="match status" value="1"/>
</dbReference>
<dbReference type="PANTHER" id="PTHR45348:SF2">
    <property type="entry name" value="ZINC-TYPE ALCOHOL DEHYDROGENASE-LIKE PROTEIN C2E1P3.01"/>
    <property type="match status" value="1"/>
</dbReference>
<dbReference type="Proteomes" id="UP000800094">
    <property type="component" value="Unassembled WGS sequence"/>
</dbReference>
<evidence type="ECO:0000256" key="1">
    <source>
        <dbReference type="ARBA" id="ARBA00008072"/>
    </source>
</evidence>
<dbReference type="InterPro" id="IPR020843">
    <property type="entry name" value="ER"/>
</dbReference>
<proteinExistence type="inferred from homology"/>
<keyword evidence="3" id="KW-0560">Oxidoreductase</keyword>
<sequence>MKAIKILSQGHAAVVSDAEIPTLPSDEWILVKTVAVALNPTDWKHFNYPMGAAQPTSGCDFAGIVEQVGSAVPRPLKKGNRVWGFTHGGNQTRPYTGAFGEYLVTKGGVVGRIPEGVSFEEAATAGVGILTVGQGLYQRMGLPWPDQPLRAEEKMPILIWGGSSATGALGIQFAKLSGFEVITTCSPRNFDYVKSLGADTVFDSRSPTVGADIRAHTNNKLYYAWDTIGEHGSPAACAAALASSAPAGQKLHYGTILMGPGMKPPRDDVEFTFTLGYTAAGEAFEIAGMKWEAKPQDYEFTVKWTELAEKLWMERKWRPHRQDVREGGLEGVLNGLEDMKSGKVSGVKLVYRVADP</sequence>